<dbReference type="AlphaFoldDB" id="A0A8T0YN19"/>
<reference evidence="2" key="1">
    <citation type="submission" date="2018-10" db="EMBL/GenBank/DDBJ databases">
        <title>Effector identification in a new, highly contiguous assembly of the strawberry crown rot pathogen Phytophthora cactorum.</title>
        <authorList>
            <person name="Armitage A.D."/>
            <person name="Nellist C.F."/>
            <person name="Bates H."/>
            <person name="Vickerstaff R.J."/>
            <person name="Harrison R.J."/>
        </authorList>
    </citation>
    <scope>NUCLEOTIDE SEQUENCE</scope>
    <source>
        <strain evidence="2">15-7</strain>
        <strain evidence="3">4032</strain>
        <strain evidence="4">4040</strain>
        <strain evidence="5">P415</strain>
        <strain evidence="6">P421</strain>
    </source>
</reference>
<evidence type="ECO:0000313" key="2">
    <source>
        <dbReference type="EMBL" id="KAG2850557.1"/>
    </source>
</evidence>
<evidence type="ECO:0000313" key="3">
    <source>
        <dbReference type="EMBL" id="KAG2900882.1"/>
    </source>
</evidence>
<dbReference type="EMBL" id="RCMV01000680">
    <property type="protein sequence ID" value="KAG3213990.1"/>
    <property type="molecule type" value="Genomic_DNA"/>
</dbReference>
<evidence type="ECO:0000313" key="6">
    <source>
        <dbReference type="EMBL" id="KAG3213990.1"/>
    </source>
</evidence>
<proteinExistence type="predicted"/>
<feature type="region of interest" description="Disordered" evidence="1">
    <location>
        <begin position="29"/>
        <end position="95"/>
    </location>
</feature>
<name>A0A8T0YN19_9STRA</name>
<dbReference type="Proteomes" id="UP000697107">
    <property type="component" value="Unassembled WGS sequence"/>
</dbReference>
<dbReference type="EMBL" id="RCMK01000681">
    <property type="protein sequence ID" value="KAG2916347.1"/>
    <property type="molecule type" value="Genomic_DNA"/>
</dbReference>
<feature type="compositionally biased region" description="Polar residues" evidence="1">
    <location>
        <begin position="32"/>
        <end position="45"/>
    </location>
</feature>
<sequence length="408" mass="46540">MGGGFISQRESSCLFPTVRLYQNRPRLFSRSPLDQTSMATKAGNASSSSSSTDDASPYKRQKTTTTTDHKRKNASKPKRKKIPTYYRRKEEMDRLEEERKQLEATVKDLEDRTDILRPREALQRRQHTNKVLREVLHAQRRAFAGASSIIAHHFREKCTGPFDTPTRLSKDPVKRRAALLEMRNQRLSCAYEFMMEMLRHMDVTLDFCEQKRFTAINGDVCSERFEIVPLPEARSVKRVFDTVEAFVSSMEISMSEVDGDITIWENDEPQLSINAPVAQHRFVTTIANMVQMDTNNAAFAEYRPPGPGVEEIGFSINDPIDVDELYPYRPETRVRQDVTVIIMVSKHLGKDGKPLIVFSRWWSLCLRKSHIHVPKFIADRIRNGLESVSASMLAAAERADAGGNATVI</sequence>
<feature type="compositionally biased region" description="Basic residues" evidence="1">
    <location>
        <begin position="69"/>
        <end position="82"/>
    </location>
</feature>
<dbReference type="Proteomes" id="UP000774804">
    <property type="component" value="Unassembled WGS sequence"/>
</dbReference>
<dbReference type="Proteomes" id="UP000735874">
    <property type="component" value="Unassembled WGS sequence"/>
</dbReference>
<evidence type="ECO:0000313" key="7">
    <source>
        <dbReference type="Proteomes" id="UP000735874"/>
    </source>
</evidence>
<comment type="caution">
    <text evidence="2">The sequence shown here is derived from an EMBL/GenBank/DDBJ whole genome shotgun (WGS) entry which is preliminary data.</text>
</comment>
<dbReference type="EMBL" id="RCML01000215">
    <property type="protein sequence ID" value="KAG2985305.1"/>
    <property type="molecule type" value="Genomic_DNA"/>
</dbReference>
<evidence type="ECO:0000313" key="5">
    <source>
        <dbReference type="EMBL" id="KAG2985305.1"/>
    </source>
</evidence>
<dbReference type="EMBL" id="RCMG01000675">
    <property type="protein sequence ID" value="KAG2850557.1"/>
    <property type="molecule type" value="Genomic_DNA"/>
</dbReference>
<accession>A0A8T0YN19</accession>
<evidence type="ECO:0000313" key="4">
    <source>
        <dbReference type="EMBL" id="KAG2916347.1"/>
    </source>
</evidence>
<dbReference type="Proteomes" id="UP000760860">
    <property type="component" value="Unassembled WGS sequence"/>
</dbReference>
<dbReference type="Proteomes" id="UP000736787">
    <property type="component" value="Unassembled WGS sequence"/>
</dbReference>
<dbReference type="VEuPathDB" id="FungiDB:PC110_g15498"/>
<protein>
    <submittedName>
        <fullName evidence="2">Uncharacterized protein</fullName>
    </submittedName>
</protein>
<organism evidence="2 7">
    <name type="scientific">Phytophthora cactorum</name>
    <dbReference type="NCBI Taxonomy" id="29920"/>
    <lineage>
        <taxon>Eukaryota</taxon>
        <taxon>Sar</taxon>
        <taxon>Stramenopiles</taxon>
        <taxon>Oomycota</taxon>
        <taxon>Peronosporomycetes</taxon>
        <taxon>Peronosporales</taxon>
        <taxon>Peronosporaceae</taxon>
        <taxon>Phytophthora</taxon>
    </lineage>
</organism>
<evidence type="ECO:0000256" key="1">
    <source>
        <dbReference type="SAM" id="MobiDB-lite"/>
    </source>
</evidence>
<gene>
    <name evidence="2" type="ORF">PC113_g16678</name>
    <name evidence="3" type="ORF">PC115_g16043</name>
    <name evidence="4" type="ORF">PC117_g17733</name>
    <name evidence="5" type="ORF">PC118_g8412</name>
    <name evidence="6" type="ORF">PC129_g15092</name>
</gene>
<dbReference type="EMBL" id="RCMI01000681">
    <property type="protein sequence ID" value="KAG2900882.1"/>
    <property type="molecule type" value="Genomic_DNA"/>
</dbReference>